<evidence type="ECO:0000256" key="8">
    <source>
        <dbReference type="ARBA" id="ARBA00022989"/>
    </source>
</evidence>
<keyword evidence="12" id="KW-0333">Golgi apparatus</keyword>
<organism evidence="15 16">
    <name type="scientific">Alosa alosa</name>
    <name type="common">allis shad</name>
    <dbReference type="NCBI Taxonomy" id="278164"/>
    <lineage>
        <taxon>Eukaryota</taxon>
        <taxon>Metazoa</taxon>
        <taxon>Chordata</taxon>
        <taxon>Craniata</taxon>
        <taxon>Vertebrata</taxon>
        <taxon>Euteleostomi</taxon>
        <taxon>Actinopterygii</taxon>
        <taxon>Neopterygii</taxon>
        <taxon>Teleostei</taxon>
        <taxon>Clupei</taxon>
        <taxon>Clupeiformes</taxon>
        <taxon>Clupeoidei</taxon>
        <taxon>Clupeidae</taxon>
        <taxon>Alosa</taxon>
    </lineage>
</organism>
<reference evidence="15" key="1">
    <citation type="submission" date="2020-10" db="EMBL/GenBank/DDBJ databases">
        <title>Chromosome-scale genome assembly of the Allis shad, Alosa alosa.</title>
        <authorList>
            <person name="Margot Z."/>
            <person name="Christophe K."/>
            <person name="Cabau C."/>
            <person name="Louis A."/>
            <person name="Berthelot C."/>
            <person name="Parey E."/>
            <person name="Roest Crollius H."/>
            <person name="Montfort J."/>
            <person name="Robinson-Rechavi M."/>
            <person name="Bucao C."/>
            <person name="Bouchez O."/>
            <person name="Gislard M."/>
            <person name="Lluch J."/>
            <person name="Milhes M."/>
            <person name="Lampietro C."/>
            <person name="Lopez Roques C."/>
            <person name="Donnadieu C."/>
            <person name="Braasch I."/>
            <person name="Desvignes T."/>
            <person name="Postlethwait J."/>
            <person name="Bobe J."/>
            <person name="Guiguen Y."/>
        </authorList>
    </citation>
    <scope>NUCLEOTIDE SEQUENCE</scope>
    <source>
        <strain evidence="15">M-15738</strain>
        <tissue evidence="15">Blood</tissue>
    </source>
</reference>
<evidence type="ECO:0000256" key="12">
    <source>
        <dbReference type="RuleBase" id="RU003832"/>
    </source>
</evidence>
<dbReference type="Pfam" id="PF17039">
    <property type="entry name" value="Glyco_tran_10_N"/>
    <property type="match status" value="1"/>
</dbReference>
<evidence type="ECO:0000256" key="2">
    <source>
        <dbReference type="ARBA" id="ARBA00004922"/>
    </source>
</evidence>
<keyword evidence="9 12" id="KW-0472">Membrane</keyword>
<dbReference type="EC" id="2.4.1.-" evidence="12"/>
<evidence type="ECO:0000256" key="7">
    <source>
        <dbReference type="ARBA" id="ARBA00022968"/>
    </source>
</evidence>
<keyword evidence="6 12" id="KW-0812">Transmembrane</keyword>
<feature type="domain" description="Fucosyltransferase N-terminal" evidence="14">
    <location>
        <begin position="57"/>
        <end position="165"/>
    </location>
</feature>
<evidence type="ECO:0000256" key="1">
    <source>
        <dbReference type="ARBA" id="ARBA00004167"/>
    </source>
</evidence>
<dbReference type="FunFam" id="3.40.50.11660:FF:000001">
    <property type="entry name" value="alpha-(1,3)-fucosyltransferase 9"/>
    <property type="match status" value="1"/>
</dbReference>
<keyword evidence="4 12" id="KW-0328">Glycosyltransferase</keyword>
<dbReference type="GO" id="GO:0032580">
    <property type="term" value="C:Golgi cisterna membrane"/>
    <property type="evidence" value="ECO:0007669"/>
    <property type="project" value="UniProtKB-SubCell"/>
</dbReference>
<keyword evidence="16" id="KW-1185">Reference proteome</keyword>
<dbReference type="InterPro" id="IPR055270">
    <property type="entry name" value="Glyco_tran_10_C"/>
</dbReference>
<dbReference type="SUPFAM" id="SSF53756">
    <property type="entry name" value="UDP-Glycosyltransferase/glycogen phosphorylase"/>
    <property type="match status" value="1"/>
</dbReference>
<evidence type="ECO:0000259" key="13">
    <source>
        <dbReference type="Pfam" id="PF00852"/>
    </source>
</evidence>
<dbReference type="PANTHER" id="PTHR11929:SF12">
    <property type="entry name" value="ALPHA-(1,3)-FUCOSYLTRANSFERASE 7"/>
    <property type="match status" value="1"/>
</dbReference>
<keyword evidence="8 12" id="KW-1133">Transmembrane helix</keyword>
<keyword evidence="7" id="KW-0735">Signal-anchor</keyword>
<evidence type="ECO:0000256" key="9">
    <source>
        <dbReference type="ARBA" id="ARBA00023136"/>
    </source>
</evidence>
<sequence length="357" mass="42192">MDCGFGRWLSFLTMKPRKAYRLWLAFALIFLSIYIRLQPISVKLKLIGNSHGWHGNISILLWHWPFNISYPLEGNVCLNKYGIPRCLLTANRSQFSQADVVVFHHHELKYAHQKLPLHLRRPWGQKWVWLSLEPPAVNQNVSGYNHLFNWTMSYRQDADIFLPYGSMIQKRTNETFHIPEKSSCLACWVVSNYKNEHNRSKVYHQLRKHIPIARYGKANRRPLGKEHLLPIIGRCHFYLAFENSIAKDYITEKLWRNAFQAGTVPVVLGPPRSNYEEFVPPDSFIHVDDFKSISELASKLKKLASNRTQYQLYFKWHKDHAVHIFSDWRERLCQICKKYNELPSLNVHHDLQGWAMR</sequence>
<evidence type="ECO:0000256" key="6">
    <source>
        <dbReference type="ARBA" id="ARBA00022692"/>
    </source>
</evidence>
<evidence type="ECO:0000259" key="14">
    <source>
        <dbReference type="Pfam" id="PF17039"/>
    </source>
</evidence>
<evidence type="ECO:0000313" key="15">
    <source>
        <dbReference type="EMBL" id="KAG5280629.1"/>
    </source>
</evidence>
<dbReference type="PANTHER" id="PTHR11929">
    <property type="entry name" value="ALPHA- 1,3 -FUCOSYLTRANSFERASE"/>
    <property type="match status" value="1"/>
</dbReference>
<gene>
    <name evidence="15" type="ORF">AALO_G00062250</name>
</gene>
<protein>
    <recommendedName>
        <fullName evidence="12">Fucosyltransferase</fullName>
        <ecNumber evidence="12">2.4.1.-</ecNumber>
    </recommendedName>
</protein>
<keyword evidence="5 12" id="KW-0808">Transferase</keyword>
<dbReference type="GO" id="GO:0046920">
    <property type="term" value="F:alpha-(1-&gt;3)-fucosyltransferase activity"/>
    <property type="evidence" value="ECO:0007669"/>
    <property type="project" value="TreeGrafter"/>
</dbReference>
<dbReference type="AlphaFoldDB" id="A0AAV6H1Y2"/>
<dbReference type="InterPro" id="IPR001503">
    <property type="entry name" value="Glyco_trans_10"/>
</dbReference>
<dbReference type="InterPro" id="IPR038577">
    <property type="entry name" value="GT10-like_C_sf"/>
</dbReference>
<evidence type="ECO:0000256" key="4">
    <source>
        <dbReference type="ARBA" id="ARBA00022676"/>
    </source>
</evidence>
<evidence type="ECO:0000256" key="10">
    <source>
        <dbReference type="ARBA" id="ARBA00023180"/>
    </source>
</evidence>
<comment type="similarity">
    <text evidence="3 12">Belongs to the glycosyltransferase 10 family.</text>
</comment>
<proteinExistence type="inferred from homology"/>
<feature type="domain" description="Fucosyltransferase C-terminal" evidence="13">
    <location>
        <begin position="183"/>
        <end position="354"/>
    </location>
</feature>
<evidence type="ECO:0000256" key="11">
    <source>
        <dbReference type="ARBA" id="ARBA00036481"/>
    </source>
</evidence>
<feature type="transmembrane region" description="Helical" evidence="12">
    <location>
        <begin position="20"/>
        <end position="37"/>
    </location>
</feature>
<dbReference type="Pfam" id="PF00852">
    <property type="entry name" value="Glyco_transf_10"/>
    <property type="match status" value="1"/>
</dbReference>
<comment type="pathway">
    <text evidence="2">Protein modification; protein glycosylation.</text>
</comment>
<dbReference type="Proteomes" id="UP000823561">
    <property type="component" value="Chromosome 5"/>
</dbReference>
<evidence type="ECO:0000256" key="3">
    <source>
        <dbReference type="ARBA" id="ARBA00008919"/>
    </source>
</evidence>
<dbReference type="InterPro" id="IPR031481">
    <property type="entry name" value="Glyco_tran_10_N"/>
</dbReference>
<comment type="caution">
    <text evidence="15">The sequence shown here is derived from an EMBL/GenBank/DDBJ whole genome shotgun (WGS) entry which is preliminary data.</text>
</comment>
<dbReference type="EMBL" id="JADWDJ010000005">
    <property type="protein sequence ID" value="KAG5280629.1"/>
    <property type="molecule type" value="Genomic_DNA"/>
</dbReference>
<name>A0AAV6H1Y2_9TELE</name>
<accession>A0AAV6H1Y2</accession>
<keyword evidence="10" id="KW-0325">Glycoprotein</keyword>
<evidence type="ECO:0000313" key="16">
    <source>
        <dbReference type="Proteomes" id="UP000823561"/>
    </source>
</evidence>
<comment type="subcellular location">
    <subcellularLocation>
        <location evidence="12">Golgi apparatus</location>
        <location evidence="12">Golgi stack membrane</location>
        <topology evidence="12">Single-pass type II membrane protein</topology>
    </subcellularLocation>
    <subcellularLocation>
        <location evidence="1">Membrane</location>
        <topology evidence="1">Single-pass membrane protein</topology>
    </subcellularLocation>
</comment>
<evidence type="ECO:0000256" key="5">
    <source>
        <dbReference type="ARBA" id="ARBA00022679"/>
    </source>
</evidence>
<dbReference type="Gene3D" id="3.40.50.11660">
    <property type="entry name" value="Glycosyl transferase family 10, C-terminal domain"/>
    <property type="match status" value="1"/>
</dbReference>
<comment type="catalytic activity">
    <reaction evidence="11">
        <text>an N-acetyl-alpha-neuraminyl-(2-&gt;3)-beta-D-galactosyl-(1-&gt;4)-N-acetyl-beta-D-glucosaminyl derivative + GDP-beta-L-fucose = an alpha-Neu5Ac-(2-&gt;3)-beta-D-Gal-(1-&gt;4)-[alpha-L-Fuc-(1-&gt;3)]-beta-D-GlcNAc derivative + GDP + H(+)</text>
        <dbReference type="Rhea" id="RHEA:56076"/>
        <dbReference type="ChEBI" id="CHEBI:15378"/>
        <dbReference type="ChEBI" id="CHEBI:57273"/>
        <dbReference type="ChEBI" id="CHEBI:58189"/>
        <dbReference type="ChEBI" id="CHEBI:136545"/>
        <dbReference type="ChEBI" id="CHEBI:139509"/>
    </reaction>
    <physiologicalReaction direction="left-to-right" evidence="11">
        <dbReference type="Rhea" id="RHEA:56077"/>
    </physiologicalReaction>
</comment>